<sequence length="256" mass="28913">MKNASPLLLTDRLRAKTLDRFHIVDMANPGNVAEHSFGVQVIAEHLLVNIYQQKGTAFIDPIPPAEIGGSRPSLEERYFLMKYAQVHDLPELASSDIATPTKEYIRANQVSASALMALLKTQLGQSIQEEAYTTISAVLNENMSDFDSIMDKIETECLPELSSLERYFFENPHLKFIAKAADILEALSVFKTGRGLDHIQNERVEKKINESLTLLIRKAEVALPEFNWQCIALAREVILFGDSAINEFEETFRKRE</sequence>
<geneLocation type="plasmid" evidence="2">
    <name>pamcp48-600</name>
</geneLocation>
<dbReference type="AlphaFoldDB" id="A0AAC9NST1"/>
<evidence type="ECO:0000313" key="1">
    <source>
        <dbReference type="EMBL" id="APD92040.1"/>
    </source>
</evidence>
<gene>
    <name evidence="1" type="ORF">BM524_19155</name>
</gene>
<evidence type="ECO:0000313" key="2">
    <source>
        <dbReference type="Proteomes" id="UP000182101"/>
    </source>
</evidence>
<protein>
    <submittedName>
        <fullName evidence="1">Uncharacterized protein</fullName>
    </submittedName>
</protein>
<proteinExistence type="predicted"/>
<organism evidence="1 2">
    <name type="scientific">Alteromonas mediterranea</name>
    <dbReference type="NCBI Taxonomy" id="314275"/>
    <lineage>
        <taxon>Bacteria</taxon>
        <taxon>Pseudomonadati</taxon>
        <taxon>Pseudomonadota</taxon>
        <taxon>Gammaproteobacteria</taxon>
        <taxon>Alteromonadales</taxon>
        <taxon>Alteromonadaceae</taxon>
        <taxon>Alteromonas/Salinimonas group</taxon>
        <taxon>Alteromonas</taxon>
    </lineage>
</organism>
<reference evidence="1 2" key="1">
    <citation type="submission" date="2016-11" db="EMBL/GenBank/DDBJ databases">
        <title>Networking in microbes: conjugative elements and plasmids in the genus Alteromonas.</title>
        <authorList>
            <person name="Lopez-Perez M."/>
            <person name="Ramon-Marco N."/>
            <person name="Rodriguez-Valera F."/>
        </authorList>
    </citation>
    <scope>NUCLEOTIDE SEQUENCE [LARGE SCALE GENOMIC DNA]</scope>
    <source>
        <strain evidence="1 2">CP48</strain>
        <plasmid evidence="2">pamcp48-600</plasmid>
    </source>
</reference>
<accession>A0AAC9NST1</accession>
<dbReference type="Gene3D" id="1.10.3210.10">
    <property type="entry name" value="Hypothetical protein af1432"/>
    <property type="match status" value="1"/>
</dbReference>
<dbReference type="Proteomes" id="UP000182101">
    <property type="component" value="Plasmid pAMCP48-600"/>
</dbReference>
<dbReference type="RefSeq" id="WP_071960650.1">
    <property type="nucleotide sequence ID" value="NZ_CP018025.1"/>
</dbReference>
<keyword evidence="1" id="KW-0614">Plasmid</keyword>
<dbReference type="SUPFAM" id="SSF109604">
    <property type="entry name" value="HD-domain/PDEase-like"/>
    <property type="match status" value="1"/>
</dbReference>
<dbReference type="EMBL" id="CP018025">
    <property type="protein sequence ID" value="APD92040.1"/>
    <property type="molecule type" value="Genomic_DNA"/>
</dbReference>
<name>A0AAC9NST1_9ALTE</name>